<dbReference type="EMBL" id="BX284605">
    <property type="protein sequence ID" value="CAE18002.4"/>
    <property type="molecule type" value="Genomic_DNA"/>
</dbReference>
<proteinExistence type="evidence at protein level"/>
<accession>G5EEM2</accession>
<name>G5EEM2_CAEEL</name>
<reference evidence="2" key="2">
    <citation type="submission" date="2003-03" db="EMBL/GenBank/DDBJ databases">
        <authorList>
            <person name="Sulson J.E."/>
            <person name="Waterston R."/>
        </authorList>
    </citation>
    <scope>NUCLEOTIDE SEQUENCE</scope>
    <source>
        <strain evidence="2">Bristol N2</strain>
    </source>
</reference>
<dbReference type="WormBase" id="Y51A2A.7">
    <property type="protein sequence ID" value="CE46999"/>
    <property type="gene ID" value="WBGene00013063"/>
    <property type="gene designation" value="clec-249"/>
</dbReference>
<dbReference type="HOGENOM" id="CLU_2123286_0_0_1"/>
<dbReference type="WormBase" id="Y51A2A.11">
    <property type="protein sequence ID" value="CE46999"/>
    <property type="gene ID" value="WBGene00013064"/>
    <property type="gene designation" value="clec-248"/>
</dbReference>
<dbReference type="KEGG" id="cel:CELE_Y51A2A.11"/>
<keyword evidence="1" id="KW-0732">Signal</keyword>
<reference evidence="2" key="3">
    <citation type="submission" date="2024-10" db="EMBL/GenBank/DDBJ databases">
        <authorList>
            <consortium name="WormBase Consortium"/>
            <person name="WormBase"/>
        </authorList>
    </citation>
    <scope>NUCLEOTIDE SEQUENCE</scope>
    <source>
        <strain evidence="2">Bristol N2</strain>
    </source>
</reference>
<dbReference type="RefSeq" id="NP_507583.2">
    <property type="nucleotide sequence ID" value="NM_075182.2"/>
</dbReference>
<protein>
    <submittedName>
        <fullName evidence="2">C-type LECtin</fullName>
    </submittedName>
</protein>
<evidence type="ECO:0000313" key="5">
    <source>
        <dbReference type="WormBase" id="Y51A2A.11"/>
    </source>
</evidence>
<evidence type="ECO:0000313" key="2">
    <source>
        <dbReference type="EMBL" id="CAB63375.2"/>
    </source>
</evidence>
<keyword evidence="4" id="KW-1185">Reference proteome</keyword>
<dbReference type="AGR" id="WB:WBGene00013063"/>
<gene>
    <name evidence="2 5" type="primary">clec-248</name>
    <name evidence="3 6" type="synonym">clec-249</name>
    <name evidence="2" type="ORF">CELE_Y51A2A.11</name>
    <name evidence="3" type="ORF">CELE_Y51A2A.7</name>
    <name evidence="5" type="ORF">Y51A2A.11</name>
    <name evidence="6" type="ORF">Y51A2A.7</name>
</gene>
<keyword evidence="7" id="KW-1267">Proteomics identification</keyword>
<feature type="signal peptide" evidence="1">
    <location>
        <begin position="1"/>
        <end position="20"/>
    </location>
</feature>
<evidence type="ECO:0000313" key="6">
    <source>
        <dbReference type="WormBase" id="Y51A2A.7"/>
    </source>
</evidence>
<dbReference type="Proteomes" id="UP000001940">
    <property type="component" value="Chromosome V"/>
</dbReference>
<evidence type="ECO:0007829" key="7">
    <source>
        <dbReference type="PeptideAtlas" id="G5EEM2"/>
    </source>
</evidence>
<feature type="chain" id="PRO_5015091960" evidence="1">
    <location>
        <begin position="21"/>
        <end position="114"/>
    </location>
</feature>
<dbReference type="AlphaFoldDB" id="G5EEM2"/>
<dbReference type="CTD" id="190123"/>
<reference evidence="2 4" key="1">
    <citation type="journal article" date="1998" name="Science">
        <title>Genome sequence of the nematode C. elegans: a platform for investigating biology.</title>
        <authorList>
            <consortium name="The C. elegans sequencing consortium"/>
            <person name="Sulson J.E."/>
            <person name="Waterston R."/>
        </authorList>
    </citation>
    <scope>NUCLEOTIDE SEQUENCE [LARGE SCALE GENOMIC DNA]</scope>
    <source>
        <strain evidence="2 4">Bristol N2</strain>
    </source>
</reference>
<evidence type="ECO:0000313" key="3">
    <source>
        <dbReference type="EMBL" id="CAE18002.4"/>
    </source>
</evidence>
<sequence length="114" mass="11698">MNSIFYLLALVACVANFIFCQNIQDAASNIIGQATRAVGDAAGAAAAANVRLSNGHFASNFHIGHHSDHDNEDNGHIYQGGVANGAVEGGVINDGVLEGGVLNKGHHGTDYIVG</sequence>
<dbReference type="EMBL" id="BX284605">
    <property type="protein sequence ID" value="CAB63375.2"/>
    <property type="molecule type" value="Genomic_DNA"/>
</dbReference>
<evidence type="ECO:0000256" key="1">
    <source>
        <dbReference type="SAM" id="SignalP"/>
    </source>
</evidence>
<dbReference type="STRING" id="6239.Y51A2A.11.1"/>
<dbReference type="CTD" id="3565245"/>
<dbReference type="AGR" id="WB:WBGene00013064"/>
<dbReference type="GeneID" id="190123"/>
<dbReference type="KEGG" id="cel:CELE_Y51A2A.7"/>
<dbReference type="PeptideAtlas" id="G5EEM2"/>
<organism evidence="2 4">
    <name type="scientific">Caenorhabditis elegans</name>
    <dbReference type="NCBI Taxonomy" id="6239"/>
    <lineage>
        <taxon>Eukaryota</taxon>
        <taxon>Metazoa</taxon>
        <taxon>Ecdysozoa</taxon>
        <taxon>Nematoda</taxon>
        <taxon>Chromadorea</taxon>
        <taxon>Rhabditida</taxon>
        <taxon>Rhabditina</taxon>
        <taxon>Rhabditomorpha</taxon>
        <taxon>Rhabditoidea</taxon>
        <taxon>Rhabditidae</taxon>
        <taxon>Peloderinae</taxon>
        <taxon>Caenorhabditis</taxon>
    </lineage>
</organism>
<dbReference type="PaxDb" id="6239-Y51A2A.11"/>
<dbReference type="GeneID" id="3565245"/>
<dbReference type="eggNOG" id="KOG4297">
    <property type="taxonomic scope" value="Eukaryota"/>
</dbReference>
<evidence type="ECO:0000313" key="4">
    <source>
        <dbReference type="Proteomes" id="UP000001940"/>
    </source>
</evidence>
<dbReference type="RefSeq" id="NP_001024256.3">
    <property type="nucleotide sequence ID" value="NM_001029085.3"/>
</dbReference>